<gene>
    <name evidence="2" type="ORF">B0J13DRAFT_177410</name>
</gene>
<sequence>MMKERGVSRIKPQHMGIVPFHIDPACYHLPSCVCGFQLSSTAGEGGETLSRFGSVNQISINELSFAPRVVLPSSALSCVILALQQLGLLLQHAMRVPSFQTLGWPARSRVRDDAQALLPHLRGDVLTHRPLSWPCSFVSVALLYWSRYILCGFMHLFSLLPCGSPGACTMSLQMHHVCTHAPLRTALILPNNTRCEMRGRHRIPASQHTSQTRPEAWALDLVVACTRHGLSRSDDSQQASSQRASSQSNQASSHYRGVSRRQHTGLNASHSLIPSY</sequence>
<reference evidence="2" key="1">
    <citation type="journal article" date="2021" name="Nat. Commun.">
        <title>Genetic determinants of endophytism in the Arabidopsis root mycobiome.</title>
        <authorList>
            <person name="Mesny F."/>
            <person name="Miyauchi S."/>
            <person name="Thiergart T."/>
            <person name="Pickel B."/>
            <person name="Atanasova L."/>
            <person name="Karlsson M."/>
            <person name="Huettel B."/>
            <person name="Barry K.W."/>
            <person name="Haridas S."/>
            <person name="Chen C."/>
            <person name="Bauer D."/>
            <person name="Andreopoulos W."/>
            <person name="Pangilinan J."/>
            <person name="LaButti K."/>
            <person name="Riley R."/>
            <person name="Lipzen A."/>
            <person name="Clum A."/>
            <person name="Drula E."/>
            <person name="Henrissat B."/>
            <person name="Kohler A."/>
            <person name="Grigoriev I.V."/>
            <person name="Martin F.M."/>
            <person name="Hacquard S."/>
        </authorList>
    </citation>
    <scope>NUCLEOTIDE SEQUENCE</scope>
    <source>
        <strain evidence="2">MPI-CAGE-AT-0021</strain>
    </source>
</reference>
<proteinExistence type="predicted"/>
<keyword evidence="3" id="KW-1185">Reference proteome</keyword>
<organism evidence="2 3">
    <name type="scientific">Dactylonectria estremocensis</name>
    <dbReference type="NCBI Taxonomy" id="1079267"/>
    <lineage>
        <taxon>Eukaryota</taxon>
        <taxon>Fungi</taxon>
        <taxon>Dikarya</taxon>
        <taxon>Ascomycota</taxon>
        <taxon>Pezizomycotina</taxon>
        <taxon>Sordariomycetes</taxon>
        <taxon>Hypocreomycetidae</taxon>
        <taxon>Hypocreales</taxon>
        <taxon>Nectriaceae</taxon>
        <taxon>Dactylonectria</taxon>
    </lineage>
</organism>
<comment type="caution">
    <text evidence="2">The sequence shown here is derived from an EMBL/GenBank/DDBJ whole genome shotgun (WGS) entry which is preliminary data.</text>
</comment>
<evidence type="ECO:0000313" key="3">
    <source>
        <dbReference type="Proteomes" id="UP000717696"/>
    </source>
</evidence>
<feature type="compositionally biased region" description="Polar residues" evidence="1">
    <location>
        <begin position="264"/>
        <end position="276"/>
    </location>
</feature>
<evidence type="ECO:0000313" key="2">
    <source>
        <dbReference type="EMBL" id="KAH7157714.1"/>
    </source>
</evidence>
<dbReference type="AlphaFoldDB" id="A0A9P9JEY8"/>
<feature type="region of interest" description="Disordered" evidence="1">
    <location>
        <begin position="232"/>
        <end position="276"/>
    </location>
</feature>
<protein>
    <submittedName>
        <fullName evidence="2">Uncharacterized protein</fullName>
    </submittedName>
</protein>
<evidence type="ECO:0000256" key="1">
    <source>
        <dbReference type="SAM" id="MobiDB-lite"/>
    </source>
</evidence>
<feature type="compositionally biased region" description="Low complexity" evidence="1">
    <location>
        <begin position="236"/>
        <end position="253"/>
    </location>
</feature>
<name>A0A9P9JEY8_9HYPO</name>
<dbReference type="Proteomes" id="UP000717696">
    <property type="component" value="Unassembled WGS sequence"/>
</dbReference>
<accession>A0A9P9JEY8</accession>
<dbReference type="EMBL" id="JAGMUU010000003">
    <property type="protein sequence ID" value="KAH7157714.1"/>
    <property type="molecule type" value="Genomic_DNA"/>
</dbReference>